<evidence type="ECO:0000313" key="2">
    <source>
        <dbReference type="EMBL" id="KPQ16497.1"/>
    </source>
</evidence>
<organism evidence="2 3">
    <name type="scientific">Algoriphagus marincola HL-49</name>
    <dbReference type="NCBI Taxonomy" id="1305737"/>
    <lineage>
        <taxon>Bacteria</taxon>
        <taxon>Pseudomonadati</taxon>
        <taxon>Bacteroidota</taxon>
        <taxon>Cytophagia</taxon>
        <taxon>Cytophagales</taxon>
        <taxon>Cyclobacteriaceae</taxon>
        <taxon>Algoriphagus</taxon>
    </lineage>
</organism>
<name>A0A0P8AEV6_9BACT</name>
<dbReference type="InterPro" id="IPR046697">
    <property type="entry name" value="DUF6567"/>
</dbReference>
<keyword evidence="1" id="KW-0732">Signal</keyword>
<sequence length="122" mass="13427">MKKSLIKSALFGFSLVFFGSCATHSAFTGNLKSTQTSVVLSQSNYRVINHVDGQAKATYVFGIGGLSKTSLIEQARSEMYSKADLQGGSRAIVNETFSTKTSFFLFFWKKQINSSADIIEFK</sequence>
<dbReference type="PROSITE" id="PS51257">
    <property type="entry name" value="PROKAR_LIPOPROTEIN"/>
    <property type="match status" value="1"/>
</dbReference>
<reference evidence="2 3" key="1">
    <citation type="submission" date="2015-09" db="EMBL/GenBank/DDBJ databases">
        <title>Identification and resolution of microdiversity through metagenomic sequencing of parallel consortia.</title>
        <authorList>
            <person name="Nelson W.C."/>
            <person name="Romine M.F."/>
            <person name="Lindemann S.R."/>
        </authorList>
    </citation>
    <scope>NUCLEOTIDE SEQUENCE [LARGE SCALE GENOMIC DNA]</scope>
    <source>
        <strain evidence="2">HL-49</strain>
    </source>
</reference>
<dbReference type="Pfam" id="PF20205">
    <property type="entry name" value="DUF6567"/>
    <property type="match status" value="1"/>
</dbReference>
<comment type="caution">
    <text evidence="2">The sequence shown here is derived from an EMBL/GenBank/DDBJ whole genome shotgun (WGS) entry which is preliminary data.</text>
</comment>
<evidence type="ECO:0000313" key="3">
    <source>
        <dbReference type="Proteomes" id="UP000050421"/>
    </source>
</evidence>
<dbReference type="Proteomes" id="UP000050421">
    <property type="component" value="Unassembled WGS sequence"/>
</dbReference>
<feature type="chain" id="PRO_5006147818" evidence="1">
    <location>
        <begin position="23"/>
        <end position="122"/>
    </location>
</feature>
<dbReference type="OrthoDB" id="826430at2"/>
<gene>
    <name evidence="2" type="ORF">HLUCCX10_07685</name>
</gene>
<accession>A0A0P8AEV6</accession>
<protein>
    <submittedName>
        <fullName evidence="2">Putative lipoprotein</fullName>
    </submittedName>
</protein>
<keyword evidence="2" id="KW-0449">Lipoprotein</keyword>
<evidence type="ECO:0000256" key="1">
    <source>
        <dbReference type="SAM" id="SignalP"/>
    </source>
</evidence>
<feature type="signal peptide" evidence="1">
    <location>
        <begin position="1"/>
        <end position="22"/>
    </location>
</feature>
<dbReference type="PATRIC" id="fig|1305737.6.peg.2213"/>
<dbReference type="AlphaFoldDB" id="A0A0P8AEV6"/>
<dbReference type="EMBL" id="LJXT01000039">
    <property type="protein sequence ID" value="KPQ16497.1"/>
    <property type="molecule type" value="Genomic_DNA"/>
</dbReference>
<proteinExistence type="predicted"/>